<gene>
    <name evidence="1" type="ORF">IQ26_02214</name>
</gene>
<keyword evidence="2" id="KW-1185">Reference proteome</keyword>
<evidence type="ECO:0000313" key="1">
    <source>
        <dbReference type="EMBL" id="TWI38792.1"/>
    </source>
</evidence>
<proteinExistence type="predicted"/>
<dbReference type="AlphaFoldDB" id="A0A562P2V2"/>
<dbReference type="Proteomes" id="UP000317122">
    <property type="component" value="Unassembled WGS sequence"/>
</dbReference>
<dbReference type="EMBL" id="VLKT01000011">
    <property type="protein sequence ID" value="TWI38792.1"/>
    <property type="molecule type" value="Genomic_DNA"/>
</dbReference>
<evidence type="ECO:0000313" key="2">
    <source>
        <dbReference type="Proteomes" id="UP000317122"/>
    </source>
</evidence>
<sequence length="71" mass="7960">MANIVSRLVKECNLTRSKGVDFPTIWQTTLKGHAYVAGPPMQDRNQEGPILKIPLITGRYLIFDASGFRLD</sequence>
<name>A0A562P2V2_9HYPH</name>
<comment type="caution">
    <text evidence="1">The sequence shown here is derived from an EMBL/GenBank/DDBJ whole genome shotgun (WGS) entry which is preliminary data.</text>
</comment>
<reference evidence="1 2" key="1">
    <citation type="journal article" date="2015" name="Stand. Genomic Sci.">
        <title>Genomic Encyclopedia of Bacterial and Archaeal Type Strains, Phase III: the genomes of soil and plant-associated and newly described type strains.</title>
        <authorList>
            <person name="Whitman W.B."/>
            <person name="Woyke T."/>
            <person name="Klenk H.P."/>
            <person name="Zhou Y."/>
            <person name="Lilburn T.G."/>
            <person name="Beck B.J."/>
            <person name="De Vos P."/>
            <person name="Vandamme P."/>
            <person name="Eisen J.A."/>
            <person name="Garrity G."/>
            <person name="Hugenholtz P."/>
            <person name="Kyrpides N.C."/>
        </authorList>
    </citation>
    <scope>NUCLEOTIDE SEQUENCE [LARGE SCALE GENOMIC DNA]</scope>
    <source>
        <strain evidence="1 2">CGMCC 1.2546</strain>
    </source>
</reference>
<accession>A0A562P2V2</accession>
<protein>
    <submittedName>
        <fullName evidence="1">Uncharacterized protein</fullName>
    </submittedName>
</protein>
<organism evidence="1 2">
    <name type="scientific">Mesorhizobium tianshanense</name>
    <dbReference type="NCBI Taxonomy" id="39844"/>
    <lineage>
        <taxon>Bacteria</taxon>
        <taxon>Pseudomonadati</taxon>
        <taxon>Pseudomonadota</taxon>
        <taxon>Alphaproteobacteria</taxon>
        <taxon>Hyphomicrobiales</taxon>
        <taxon>Phyllobacteriaceae</taxon>
        <taxon>Mesorhizobium</taxon>
    </lineage>
</organism>